<dbReference type="EMBL" id="FMUE01000019">
    <property type="protein sequence ID" value="SCX35229.1"/>
    <property type="molecule type" value="Genomic_DNA"/>
</dbReference>
<reference evidence="2" key="1">
    <citation type="submission" date="2016-10" db="EMBL/GenBank/DDBJ databases">
        <authorList>
            <person name="Wibberg D."/>
        </authorList>
    </citation>
    <scope>NUCLEOTIDE SEQUENCE [LARGE SCALE GENOMIC DNA]</scope>
</reference>
<dbReference type="AlphaFoldDB" id="A0A1R3U288"/>
<gene>
    <name evidence="1" type="ORF">DSM25559_4863</name>
</gene>
<protein>
    <submittedName>
        <fullName evidence="1">Uncharacterized protein</fullName>
    </submittedName>
</protein>
<dbReference type="RefSeq" id="WP_143239517.1">
    <property type="nucleotide sequence ID" value="NZ_FMUE01000019.1"/>
</dbReference>
<accession>A0A1R3U288</accession>
<evidence type="ECO:0000313" key="2">
    <source>
        <dbReference type="Proteomes" id="UP000187891"/>
    </source>
</evidence>
<evidence type="ECO:0000313" key="1">
    <source>
        <dbReference type="EMBL" id="SCX35229.1"/>
    </source>
</evidence>
<name>A0A1R3U288_9HYPH</name>
<organism evidence="1 2">
    <name type="scientific">Agrobacterium rosae</name>
    <dbReference type="NCBI Taxonomy" id="1972867"/>
    <lineage>
        <taxon>Bacteria</taxon>
        <taxon>Pseudomonadati</taxon>
        <taxon>Pseudomonadota</taxon>
        <taxon>Alphaproteobacteria</taxon>
        <taxon>Hyphomicrobiales</taxon>
        <taxon>Rhizobiaceae</taxon>
        <taxon>Rhizobium/Agrobacterium group</taxon>
        <taxon>Agrobacterium</taxon>
    </lineage>
</organism>
<sequence>MTQAIKVLTSVSASQIIRNGATGNWSAAAHKVADYPYVVCVRHGNHPASPKDVPHKTAFLIGRILKAVETDELDGKGNPRLLIMFDEYAEIKVPDVWGDSQNPVGYFDLEKAGINVTDLKFTAVADEDRIAVVGIDKFEKGGEIVGISFEDARKGIALRYGVDPRAVEITIRG</sequence>
<proteinExistence type="predicted"/>
<dbReference type="STRING" id="1907666.DSM25559_4863"/>
<dbReference type="Proteomes" id="UP000187891">
    <property type="component" value="Unassembled WGS sequence"/>
</dbReference>